<protein>
    <submittedName>
        <fullName evidence="1">Uncharacterized protein</fullName>
    </submittedName>
</protein>
<comment type="caution">
    <text evidence="1">The sequence shown here is derived from an EMBL/GenBank/DDBJ whole genome shotgun (WGS) entry which is preliminary data.</text>
</comment>
<dbReference type="Proteomes" id="UP000712281">
    <property type="component" value="Unassembled WGS sequence"/>
</dbReference>
<gene>
    <name evidence="1" type="ORF">F2Q68_00005098</name>
</gene>
<dbReference type="AlphaFoldDB" id="A0A8S9JDA8"/>
<evidence type="ECO:0000313" key="1">
    <source>
        <dbReference type="EMBL" id="KAF2579247.1"/>
    </source>
</evidence>
<name>A0A8S9JDA8_BRACR</name>
<dbReference type="EMBL" id="QGKW02001660">
    <property type="protein sequence ID" value="KAF2579247.1"/>
    <property type="molecule type" value="Genomic_DNA"/>
</dbReference>
<reference evidence="1" key="1">
    <citation type="submission" date="2019-12" db="EMBL/GenBank/DDBJ databases">
        <title>Genome sequencing and annotation of Brassica cretica.</title>
        <authorList>
            <person name="Studholme D.J."/>
            <person name="Sarris P.F."/>
        </authorList>
    </citation>
    <scope>NUCLEOTIDE SEQUENCE</scope>
    <source>
        <strain evidence="1">PFS-001/15</strain>
        <tissue evidence="1">Leaf</tissue>
    </source>
</reference>
<accession>A0A8S9JDA8</accession>
<proteinExistence type="predicted"/>
<organism evidence="1 2">
    <name type="scientific">Brassica cretica</name>
    <name type="common">Mustard</name>
    <dbReference type="NCBI Taxonomy" id="69181"/>
    <lineage>
        <taxon>Eukaryota</taxon>
        <taxon>Viridiplantae</taxon>
        <taxon>Streptophyta</taxon>
        <taxon>Embryophyta</taxon>
        <taxon>Tracheophyta</taxon>
        <taxon>Spermatophyta</taxon>
        <taxon>Magnoliopsida</taxon>
        <taxon>eudicotyledons</taxon>
        <taxon>Gunneridae</taxon>
        <taxon>Pentapetalae</taxon>
        <taxon>rosids</taxon>
        <taxon>malvids</taxon>
        <taxon>Brassicales</taxon>
        <taxon>Brassicaceae</taxon>
        <taxon>Brassiceae</taxon>
        <taxon>Brassica</taxon>
    </lineage>
</organism>
<sequence>MTPMRPRLHWGSSLFFIFGTLRPHRNPDVLPYTLRSLIGTRRVWGNPEGPYSAFLGKTTTGTCLDFAFCRSEAGHYRVPMLYSTSGGNY</sequence>
<evidence type="ECO:0000313" key="2">
    <source>
        <dbReference type="Proteomes" id="UP000712281"/>
    </source>
</evidence>